<evidence type="ECO:0000259" key="7">
    <source>
        <dbReference type="PROSITE" id="PS50850"/>
    </source>
</evidence>
<comment type="subcellular location">
    <subcellularLocation>
        <location evidence="1">Membrane</location>
        <topology evidence="1">Multi-pass membrane protein</topology>
    </subcellularLocation>
</comment>
<evidence type="ECO:0000313" key="9">
    <source>
        <dbReference type="Proteomes" id="UP000525298"/>
    </source>
</evidence>
<feature type="transmembrane region" description="Helical" evidence="6">
    <location>
        <begin position="99"/>
        <end position="119"/>
    </location>
</feature>
<keyword evidence="5 6" id="KW-0472">Membrane</keyword>
<feature type="transmembrane region" description="Helical" evidence="6">
    <location>
        <begin position="12"/>
        <end position="34"/>
    </location>
</feature>
<feature type="transmembrane region" description="Helical" evidence="6">
    <location>
        <begin position="208"/>
        <end position="230"/>
    </location>
</feature>
<feature type="transmembrane region" description="Helical" evidence="6">
    <location>
        <begin position="74"/>
        <end position="93"/>
    </location>
</feature>
<sequence length="399" mass="42205">MEKFPRKVFATLFFAIFVSVTGVGIVVPLLPVYAHELGASGFSIALIFGGFSLSRTFFLPWFGRLSDAHGRKPFLVMGLFSYFVISVAFVLAHQIHSLIAIRLIQGVASAMIMPVAQAYVGDITPEGKEGITMGGFNMSIFAGLSIGPLMGGVIQDVFGLNMAFACMGGLAFFGFFLAAVLLPPAAAERIYSVGRAPVKWGLLVRDPMLVALFSFRMVYTTCIGIIWGFLPVYANDAFALSSSAVGVLVMLGVSVSGLIHIPMGMLADRCDKRFMVLAGGTAVIVAMLLMGTAGGFVGLFAANVVFGIGGGLSMPAVMALAVIRGQKIEAMGSVMSMITVAHSLGMLMGSIFAGLIMDWFELRFAFFLGVLIMAAGMAQFFAGTRHSGAATMPGREKTL</sequence>
<evidence type="ECO:0000256" key="5">
    <source>
        <dbReference type="ARBA" id="ARBA00023136"/>
    </source>
</evidence>
<dbReference type="GO" id="GO:0016020">
    <property type="term" value="C:membrane"/>
    <property type="evidence" value="ECO:0007669"/>
    <property type="project" value="UniProtKB-SubCell"/>
</dbReference>
<gene>
    <name evidence="8" type="ORF">HNR65_000128</name>
</gene>
<evidence type="ECO:0000256" key="6">
    <source>
        <dbReference type="SAM" id="Phobius"/>
    </source>
</evidence>
<comment type="caution">
    <text evidence="8">The sequence shown here is derived from an EMBL/GenBank/DDBJ whole genome shotgun (WGS) entry which is preliminary data.</text>
</comment>
<keyword evidence="9" id="KW-1185">Reference proteome</keyword>
<dbReference type="InterPro" id="IPR001958">
    <property type="entry name" value="Tet-R_TetA/multi-R_MdtG-like"/>
</dbReference>
<dbReference type="PROSITE" id="PS50850">
    <property type="entry name" value="MFS"/>
    <property type="match status" value="1"/>
</dbReference>
<dbReference type="Pfam" id="PF07690">
    <property type="entry name" value="MFS_1"/>
    <property type="match status" value="1"/>
</dbReference>
<dbReference type="CDD" id="cd17325">
    <property type="entry name" value="MFS_MdtG_SLC18_like"/>
    <property type="match status" value="1"/>
</dbReference>
<organism evidence="8 9">
    <name type="scientific">Desulfosalsimonas propionicica</name>
    <dbReference type="NCBI Taxonomy" id="332175"/>
    <lineage>
        <taxon>Bacteria</taxon>
        <taxon>Pseudomonadati</taxon>
        <taxon>Thermodesulfobacteriota</taxon>
        <taxon>Desulfobacteria</taxon>
        <taxon>Desulfobacterales</taxon>
        <taxon>Desulfosalsimonadaceae</taxon>
        <taxon>Desulfosalsimonas</taxon>
    </lineage>
</organism>
<feature type="transmembrane region" description="Helical" evidence="6">
    <location>
        <begin position="162"/>
        <end position="187"/>
    </location>
</feature>
<feature type="transmembrane region" description="Helical" evidence="6">
    <location>
        <begin position="362"/>
        <end position="382"/>
    </location>
</feature>
<proteinExistence type="predicted"/>
<evidence type="ECO:0000256" key="4">
    <source>
        <dbReference type="ARBA" id="ARBA00022989"/>
    </source>
</evidence>
<dbReference type="PRINTS" id="PR01035">
    <property type="entry name" value="TCRTETA"/>
</dbReference>
<dbReference type="AlphaFoldDB" id="A0A7W0C619"/>
<feature type="domain" description="Major facilitator superfamily (MFS) profile" evidence="7">
    <location>
        <begin position="8"/>
        <end position="386"/>
    </location>
</feature>
<feature type="transmembrane region" description="Helical" evidence="6">
    <location>
        <begin position="299"/>
        <end position="322"/>
    </location>
</feature>
<keyword evidence="3 6" id="KW-0812">Transmembrane</keyword>
<dbReference type="SUPFAM" id="SSF103473">
    <property type="entry name" value="MFS general substrate transporter"/>
    <property type="match status" value="1"/>
</dbReference>
<feature type="transmembrane region" description="Helical" evidence="6">
    <location>
        <begin position="131"/>
        <end position="150"/>
    </location>
</feature>
<dbReference type="InterPro" id="IPR020846">
    <property type="entry name" value="MFS_dom"/>
</dbReference>
<keyword evidence="2" id="KW-0813">Transport</keyword>
<evidence type="ECO:0000256" key="1">
    <source>
        <dbReference type="ARBA" id="ARBA00004141"/>
    </source>
</evidence>
<evidence type="ECO:0000313" key="8">
    <source>
        <dbReference type="EMBL" id="MBA2879821.1"/>
    </source>
</evidence>
<feature type="transmembrane region" description="Helical" evidence="6">
    <location>
        <begin position="40"/>
        <end position="62"/>
    </location>
</feature>
<feature type="transmembrane region" description="Helical" evidence="6">
    <location>
        <begin position="242"/>
        <end position="262"/>
    </location>
</feature>
<dbReference type="GO" id="GO:0022857">
    <property type="term" value="F:transmembrane transporter activity"/>
    <property type="evidence" value="ECO:0007669"/>
    <property type="project" value="InterPro"/>
</dbReference>
<dbReference type="InterPro" id="IPR050930">
    <property type="entry name" value="MFS_Vesicular_Transporter"/>
</dbReference>
<dbReference type="EMBL" id="JACDUS010000001">
    <property type="protein sequence ID" value="MBA2879821.1"/>
    <property type="molecule type" value="Genomic_DNA"/>
</dbReference>
<feature type="transmembrane region" description="Helical" evidence="6">
    <location>
        <begin position="334"/>
        <end position="356"/>
    </location>
</feature>
<dbReference type="PANTHER" id="PTHR23506:SF23">
    <property type="entry name" value="GH10249P"/>
    <property type="match status" value="1"/>
</dbReference>
<evidence type="ECO:0000256" key="3">
    <source>
        <dbReference type="ARBA" id="ARBA00022692"/>
    </source>
</evidence>
<dbReference type="PANTHER" id="PTHR23506">
    <property type="entry name" value="GH10249P"/>
    <property type="match status" value="1"/>
</dbReference>
<feature type="transmembrane region" description="Helical" evidence="6">
    <location>
        <begin position="274"/>
        <end position="293"/>
    </location>
</feature>
<dbReference type="InterPro" id="IPR011701">
    <property type="entry name" value="MFS"/>
</dbReference>
<reference evidence="8 9" key="1">
    <citation type="submission" date="2020-07" db="EMBL/GenBank/DDBJ databases">
        <title>Genomic Encyclopedia of Type Strains, Phase IV (KMG-IV): sequencing the most valuable type-strain genomes for metagenomic binning, comparative biology and taxonomic classification.</title>
        <authorList>
            <person name="Goeker M."/>
        </authorList>
    </citation>
    <scope>NUCLEOTIDE SEQUENCE [LARGE SCALE GENOMIC DNA]</scope>
    <source>
        <strain evidence="8 9">DSM 17721</strain>
    </source>
</reference>
<dbReference type="Proteomes" id="UP000525298">
    <property type="component" value="Unassembled WGS sequence"/>
</dbReference>
<dbReference type="Gene3D" id="1.20.1250.20">
    <property type="entry name" value="MFS general substrate transporter like domains"/>
    <property type="match status" value="2"/>
</dbReference>
<keyword evidence="4 6" id="KW-1133">Transmembrane helix</keyword>
<dbReference type="RefSeq" id="WP_181549515.1">
    <property type="nucleotide sequence ID" value="NZ_JACDUS010000001.1"/>
</dbReference>
<dbReference type="InterPro" id="IPR036259">
    <property type="entry name" value="MFS_trans_sf"/>
</dbReference>
<name>A0A7W0C619_9BACT</name>
<accession>A0A7W0C619</accession>
<evidence type="ECO:0000256" key="2">
    <source>
        <dbReference type="ARBA" id="ARBA00022448"/>
    </source>
</evidence>
<protein>
    <submittedName>
        <fullName evidence="8">MFS family permease</fullName>
    </submittedName>
</protein>